<organism evidence="2">
    <name type="scientific">bioreactor metagenome</name>
    <dbReference type="NCBI Taxonomy" id="1076179"/>
    <lineage>
        <taxon>unclassified sequences</taxon>
        <taxon>metagenomes</taxon>
        <taxon>ecological metagenomes</taxon>
    </lineage>
</organism>
<protein>
    <submittedName>
        <fullName evidence="2">Uncharacterized protein</fullName>
    </submittedName>
</protein>
<accession>A0A645FFI7</accession>
<name>A0A645FFI7_9ZZZZ</name>
<dbReference type="EMBL" id="VSSQ01059592">
    <property type="protein sequence ID" value="MPN13131.1"/>
    <property type="molecule type" value="Genomic_DNA"/>
</dbReference>
<evidence type="ECO:0000256" key="1">
    <source>
        <dbReference type="SAM" id="MobiDB-lite"/>
    </source>
</evidence>
<feature type="region of interest" description="Disordered" evidence="1">
    <location>
        <begin position="53"/>
        <end position="86"/>
    </location>
</feature>
<evidence type="ECO:0000313" key="2">
    <source>
        <dbReference type="EMBL" id="MPN13131.1"/>
    </source>
</evidence>
<proteinExistence type="predicted"/>
<reference evidence="2" key="1">
    <citation type="submission" date="2019-08" db="EMBL/GenBank/DDBJ databases">
        <authorList>
            <person name="Kucharzyk K."/>
            <person name="Murdoch R.W."/>
            <person name="Higgins S."/>
            <person name="Loffler F."/>
        </authorList>
    </citation>
    <scope>NUCLEOTIDE SEQUENCE</scope>
</reference>
<gene>
    <name evidence="2" type="ORF">SDC9_160451</name>
</gene>
<sequence length="86" mass="8758">MQVEVPVGELGELGESAAQRQPLHRVAAQMLEHRPGEVAHVEQCLGGQAVEVADGPLRGGPGGGGDVLQPPGARHVDAEPDAVDPG</sequence>
<dbReference type="AlphaFoldDB" id="A0A645FFI7"/>
<comment type="caution">
    <text evidence="2">The sequence shown here is derived from an EMBL/GenBank/DDBJ whole genome shotgun (WGS) entry which is preliminary data.</text>
</comment>
<feature type="compositionally biased region" description="Gly residues" evidence="1">
    <location>
        <begin position="57"/>
        <end position="66"/>
    </location>
</feature>